<comment type="caution">
    <text evidence="1">The sequence shown here is derived from an EMBL/GenBank/DDBJ whole genome shotgun (WGS) entry which is preliminary data.</text>
</comment>
<dbReference type="InterPro" id="IPR024078">
    <property type="entry name" value="LmbE-like_dom_sf"/>
</dbReference>
<reference evidence="1 2" key="1">
    <citation type="submission" date="2020-04" db="EMBL/GenBank/DDBJ databases">
        <title>Pseudoalteromonas caenipelagi sp. nov., isolated from a tidal flat.</title>
        <authorList>
            <person name="Park S."/>
            <person name="Yoon J.-H."/>
        </authorList>
    </citation>
    <scope>NUCLEOTIDE SEQUENCE [LARGE SCALE GENOMIC DNA]</scope>
    <source>
        <strain evidence="1 2">JBTF-M23</strain>
    </source>
</reference>
<evidence type="ECO:0000313" key="2">
    <source>
        <dbReference type="Proteomes" id="UP000586305"/>
    </source>
</evidence>
<dbReference type="EMBL" id="JABBPG010000006">
    <property type="protein sequence ID" value="NOU51776.1"/>
    <property type="molecule type" value="Genomic_DNA"/>
</dbReference>
<name>A0A849VER7_9GAMM</name>
<dbReference type="Proteomes" id="UP000586305">
    <property type="component" value="Unassembled WGS sequence"/>
</dbReference>
<accession>A0A849VER7</accession>
<dbReference type="PANTHER" id="PTHR12993">
    <property type="entry name" value="N-ACETYLGLUCOSAMINYL-PHOSPHATIDYLINOSITOL DE-N-ACETYLASE-RELATED"/>
    <property type="match status" value="1"/>
</dbReference>
<keyword evidence="2" id="KW-1185">Reference proteome</keyword>
<evidence type="ECO:0000313" key="1">
    <source>
        <dbReference type="EMBL" id="NOU51776.1"/>
    </source>
</evidence>
<dbReference type="RefSeq" id="WP_171626834.1">
    <property type="nucleotide sequence ID" value="NZ_JABBPG010000006.1"/>
</dbReference>
<dbReference type="AlphaFoldDB" id="A0A849VER7"/>
<dbReference type="Gene3D" id="3.40.50.10320">
    <property type="entry name" value="LmbE-like"/>
    <property type="match status" value="1"/>
</dbReference>
<organism evidence="1 2">
    <name type="scientific">Pseudoalteromonas caenipelagi</name>
    <dbReference type="NCBI Taxonomy" id="2726988"/>
    <lineage>
        <taxon>Bacteria</taxon>
        <taxon>Pseudomonadati</taxon>
        <taxon>Pseudomonadota</taxon>
        <taxon>Gammaproteobacteria</taxon>
        <taxon>Alteromonadales</taxon>
        <taxon>Pseudoalteromonadaceae</taxon>
        <taxon>Pseudoalteromonas</taxon>
    </lineage>
</organism>
<proteinExistence type="predicted"/>
<protein>
    <submittedName>
        <fullName evidence="1">PIG-L family deacetylase</fullName>
    </submittedName>
</protein>
<sequence length="222" mass="24728">MKSVLVVAPHADDETLGCGGTILKLSEQGYQVHWLVVTGMTKEAGFSEAQIAKRQEEMLKVAQCYNFTNVHELMLPPAKLDVLAKGDVIGPIAQVVSQVKPEIVFTPYRNDAHSDHEIVYDAVMSATKSFRYPFVKRVLAYETMSETDFGLKPESCGFKATTYVDISAFLDEKLNILEIFESEVGEFPFPRSRLALESLARVRGVQCNSEAAEAFMLIKEII</sequence>
<gene>
    <name evidence="1" type="ORF">HG263_14660</name>
</gene>
<dbReference type="InterPro" id="IPR003737">
    <property type="entry name" value="GlcNAc_PI_deacetylase-related"/>
</dbReference>
<dbReference type="PANTHER" id="PTHR12993:SF11">
    <property type="entry name" value="N-ACETYLGLUCOSAMINYL-PHOSPHATIDYLINOSITOL DE-N-ACETYLASE"/>
    <property type="match status" value="1"/>
</dbReference>
<dbReference type="GO" id="GO:0016811">
    <property type="term" value="F:hydrolase activity, acting on carbon-nitrogen (but not peptide) bonds, in linear amides"/>
    <property type="evidence" value="ECO:0007669"/>
    <property type="project" value="TreeGrafter"/>
</dbReference>
<dbReference type="SUPFAM" id="SSF102588">
    <property type="entry name" value="LmbE-like"/>
    <property type="match status" value="1"/>
</dbReference>
<dbReference type="Pfam" id="PF02585">
    <property type="entry name" value="PIG-L"/>
    <property type="match status" value="1"/>
</dbReference>